<name>A0A1G6MYA0_9BURK</name>
<feature type="domain" description="O-GlcNAc transferase C-terminal" evidence="9">
    <location>
        <begin position="426"/>
        <end position="578"/>
    </location>
</feature>
<comment type="pathway">
    <text evidence="1">Protein modification; protein glycosylation.</text>
</comment>
<reference evidence="11" key="1">
    <citation type="submission" date="2016-09" db="EMBL/GenBank/DDBJ databases">
        <authorList>
            <person name="Varghese N."/>
            <person name="Submissions S."/>
        </authorList>
    </citation>
    <scope>NUCLEOTIDE SEQUENCE [LARGE SCALE GENOMIC DNA]</scope>
    <source>
        <strain evidence="11">TNe-862</strain>
    </source>
</reference>
<feature type="repeat" description="TPR" evidence="8">
    <location>
        <begin position="346"/>
        <end position="379"/>
    </location>
</feature>
<dbReference type="Pfam" id="PF13424">
    <property type="entry name" value="TPR_12"/>
    <property type="match status" value="2"/>
</dbReference>
<evidence type="ECO:0000256" key="5">
    <source>
        <dbReference type="ARBA" id="ARBA00022679"/>
    </source>
</evidence>
<dbReference type="Gene3D" id="3.40.50.11380">
    <property type="match status" value="1"/>
</dbReference>
<accession>A0A1G6MYA0</accession>
<dbReference type="RefSeq" id="WP_245746813.1">
    <property type="nucleotide sequence ID" value="NZ_FMYQ01000008.1"/>
</dbReference>
<dbReference type="InterPro" id="IPR029489">
    <property type="entry name" value="OGT/SEC/SPY_C"/>
</dbReference>
<evidence type="ECO:0000256" key="4">
    <source>
        <dbReference type="ARBA" id="ARBA00022676"/>
    </source>
</evidence>
<dbReference type="EMBL" id="FMYQ01000008">
    <property type="protein sequence ID" value="SDC60529.1"/>
    <property type="molecule type" value="Genomic_DNA"/>
</dbReference>
<dbReference type="Gene3D" id="1.25.40.10">
    <property type="entry name" value="Tetratricopeptide repeat domain"/>
    <property type="match status" value="3"/>
</dbReference>
<dbReference type="Pfam" id="PF13181">
    <property type="entry name" value="TPR_8"/>
    <property type="match status" value="1"/>
</dbReference>
<feature type="repeat" description="TPR" evidence="8">
    <location>
        <begin position="142"/>
        <end position="175"/>
    </location>
</feature>
<keyword evidence="5 10" id="KW-0808">Transferase</keyword>
<feature type="repeat" description="TPR" evidence="8">
    <location>
        <begin position="210"/>
        <end position="243"/>
    </location>
</feature>
<dbReference type="PANTHER" id="PTHR44835">
    <property type="entry name" value="UDP-N-ACETYLGLUCOSAMINE--PEPTIDE N-ACETYLGLUCOSAMINYLTRANSFERASE SPINDLY-RELATED"/>
    <property type="match status" value="1"/>
</dbReference>
<dbReference type="EC" id="2.4.1.255" evidence="3"/>
<sequence length="787" mass="85907">MNPMQSDFLFERASESHFAGDLPCARQLYMQILAGDATHAGAMFRLGVIGLQEGVPADAILWLQRALAIEPGQRRYREALAQAWAMAGRHAEAADLYRDLLADDASSADLWCGLGSALQAQGALREAVDAWRSALQCDANRGDAWNNLGNCHRLQREPGEAEAAYRRALAVQPGDATALTNLGTLLQEQGRDEAALDSLRAALAAGPEAAAAMINLGVQLTRLGHLDEALPLLERATALEPHLAHAAYNYGVALQAHGGLREAEAQYRRALALDPSHAQAANNLGNVCRDLGAYRAAREAYETAMRVRPDLVDAYNNAANLMRTLGSLDEAHATLRKALSIDPSHSATLNNLGNVLKDSGDLDEGVECFRRAAASEPGNVIAHSNLLYALSFQATDPQVILDEARRWSAQHEAPLSTARIRAHAGSAHGRRLRIGYVSADFREHCQALFTTPLLAHHDRMRFEIHAYSSVARPDATTARLAAHVEKWHDVRTLSDAALADKIRADGIDILVDLTMHMSDGRPLVFARKPAPVQVAWLAYPGTTGIEAIDWRLTDPWLDPPAHDGHYSERSWRLPHTFWCYAPLDSEPEVNALPAPQAGHVTFGSLNNPCKLTDTTLRLWARALDRLPTARLVLMAAEGDVRHRLAQRLARAGIDPVRARFLPFRPRDAYLRSYHEIDVGLDTLPYNGHTTSLDALWMGVPVVTRIGPTVAGRAGWSQLANLGLAELAARSDDAFVEAAVNLATDLPRLAGLRATLRERMAQSPLMDGERFARGLEAAYEGMWRAAAQ</sequence>
<dbReference type="InterPro" id="IPR051939">
    <property type="entry name" value="Glycosyltr_41/O-GlcNAc_trsf"/>
</dbReference>
<dbReference type="InterPro" id="IPR019734">
    <property type="entry name" value="TPR_rpt"/>
</dbReference>
<keyword evidence="6" id="KW-0677">Repeat</keyword>
<dbReference type="Pfam" id="PF13432">
    <property type="entry name" value="TPR_16"/>
    <property type="match status" value="1"/>
</dbReference>
<dbReference type="SMART" id="SM00028">
    <property type="entry name" value="TPR"/>
    <property type="match status" value="9"/>
</dbReference>
<feature type="repeat" description="TPR" evidence="8">
    <location>
        <begin position="176"/>
        <end position="209"/>
    </location>
</feature>
<feature type="repeat" description="TPR" evidence="8">
    <location>
        <begin position="108"/>
        <end position="141"/>
    </location>
</feature>
<dbReference type="AlphaFoldDB" id="A0A1G6MYA0"/>
<evidence type="ECO:0000256" key="3">
    <source>
        <dbReference type="ARBA" id="ARBA00011970"/>
    </source>
</evidence>
<keyword evidence="7 8" id="KW-0802">TPR repeat</keyword>
<comment type="similarity">
    <text evidence="2">Belongs to the glycosyltransferase 41 family. O-GlcNAc transferase subfamily.</text>
</comment>
<evidence type="ECO:0000256" key="1">
    <source>
        <dbReference type="ARBA" id="ARBA00004922"/>
    </source>
</evidence>
<dbReference type="Gene3D" id="3.40.50.2000">
    <property type="entry name" value="Glycogen Phosphorylase B"/>
    <property type="match status" value="1"/>
</dbReference>
<keyword evidence="4" id="KW-0328">Glycosyltransferase</keyword>
<evidence type="ECO:0000256" key="2">
    <source>
        <dbReference type="ARBA" id="ARBA00005386"/>
    </source>
</evidence>
<dbReference type="Pfam" id="PF13844">
    <property type="entry name" value="Glyco_transf_41"/>
    <property type="match status" value="2"/>
</dbReference>
<dbReference type="SUPFAM" id="SSF53756">
    <property type="entry name" value="UDP-Glycosyltransferase/glycogen phosphorylase"/>
    <property type="match status" value="1"/>
</dbReference>
<dbReference type="PROSITE" id="PS50005">
    <property type="entry name" value="TPR"/>
    <property type="match status" value="8"/>
</dbReference>
<dbReference type="STRING" id="416944.SAMN05421548_108136"/>
<evidence type="ECO:0000256" key="8">
    <source>
        <dbReference type="PROSITE-ProRule" id="PRU00339"/>
    </source>
</evidence>
<dbReference type="GO" id="GO:0097363">
    <property type="term" value="F:protein O-acetylglucosaminyltransferase activity"/>
    <property type="evidence" value="ECO:0007669"/>
    <property type="project" value="UniProtKB-EC"/>
</dbReference>
<dbReference type="SUPFAM" id="SSF48452">
    <property type="entry name" value="TPR-like"/>
    <property type="match status" value="2"/>
</dbReference>
<keyword evidence="11" id="KW-1185">Reference proteome</keyword>
<evidence type="ECO:0000256" key="7">
    <source>
        <dbReference type="ARBA" id="ARBA00022803"/>
    </source>
</evidence>
<feature type="repeat" description="TPR" evidence="8">
    <location>
        <begin position="278"/>
        <end position="311"/>
    </location>
</feature>
<evidence type="ECO:0000259" key="9">
    <source>
        <dbReference type="Pfam" id="PF13844"/>
    </source>
</evidence>
<evidence type="ECO:0000256" key="6">
    <source>
        <dbReference type="ARBA" id="ARBA00022737"/>
    </source>
</evidence>
<feature type="domain" description="O-GlcNAc transferase C-terminal" evidence="9">
    <location>
        <begin position="600"/>
        <end position="772"/>
    </location>
</feature>
<gene>
    <name evidence="10" type="ORF">SAMN05421548_108136</name>
</gene>
<organism evidence="10 11">
    <name type="scientific">Paraburkholderia lycopersici</name>
    <dbReference type="NCBI Taxonomy" id="416944"/>
    <lineage>
        <taxon>Bacteria</taxon>
        <taxon>Pseudomonadati</taxon>
        <taxon>Pseudomonadota</taxon>
        <taxon>Betaproteobacteria</taxon>
        <taxon>Burkholderiales</taxon>
        <taxon>Burkholderiaceae</taxon>
        <taxon>Paraburkholderia</taxon>
    </lineage>
</organism>
<dbReference type="Proteomes" id="UP000198908">
    <property type="component" value="Unassembled WGS sequence"/>
</dbReference>
<protein>
    <recommendedName>
        <fullName evidence="3">protein O-GlcNAc transferase</fullName>
        <ecNumber evidence="3">2.4.1.255</ecNumber>
    </recommendedName>
</protein>
<feature type="repeat" description="TPR" evidence="8">
    <location>
        <begin position="244"/>
        <end position="277"/>
    </location>
</feature>
<dbReference type="PANTHER" id="PTHR44835:SF1">
    <property type="entry name" value="PROTEIN O-GLCNAC TRANSFERASE"/>
    <property type="match status" value="1"/>
</dbReference>
<proteinExistence type="inferred from homology"/>
<evidence type="ECO:0000313" key="11">
    <source>
        <dbReference type="Proteomes" id="UP000198908"/>
    </source>
</evidence>
<feature type="repeat" description="TPR" evidence="8">
    <location>
        <begin position="312"/>
        <end position="345"/>
    </location>
</feature>
<evidence type="ECO:0000313" key="10">
    <source>
        <dbReference type="EMBL" id="SDC60529.1"/>
    </source>
</evidence>
<dbReference type="InterPro" id="IPR011990">
    <property type="entry name" value="TPR-like_helical_dom_sf"/>
</dbReference>